<evidence type="ECO:0000313" key="14">
    <source>
        <dbReference type="Proteomes" id="UP001084197"/>
    </source>
</evidence>
<dbReference type="PROSITE" id="PS00136">
    <property type="entry name" value="SUBTILASE_ASP"/>
    <property type="match status" value="1"/>
</dbReference>
<feature type="active site" description="Charge relay system" evidence="8 9">
    <location>
        <position position="110"/>
    </location>
</feature>
<evidence type="ECO:0000256" key="3">
    <source>
        <dbReference type="ARBA" id="ARBA00022525"/>
    </source>
</evidence>
<keyword evidence="14" id="KW-1185">Reference proteome</keyword>
<evidence type="ECO:0000256" key="10">
    <source>
        <dbReference type="RuleBase" id="RU003355"/>
    </source>
</evidence>
<dbReference type="InterPro" id="IPR050131">
    <property type="entry name" value="Peptidase_S8_subtilisin-like"/>
</dbReference>
<proteinExistence type="inferred from homology"/>
<dbReference type="EMBL" id="JAPRAT010000020">
    <property type="protein sequence ID" value="MCZ0703663.1"/>
    <property type="molecule type" value="Genomic_DNA"/>
</dbReference>
<evidence type="ECO:0000256" key="5">
    <source>
        <dbReference type="ARBA" id="ARBA00022729"/>
    </source>
</evidence>
<evidence type="ECO:0000256" key="9">
    <source>
        <dbReference type="PROSITE-ProRule" id="PRU01240"/>
    </source>
</evidence>
<dbReference type="GO" id="GO:0006508">
    <property type="term" value="P:proteolysis"/>
    <property type="evidence" value="ECO:0007669"/>
    <property type="project" value="UniProtKB-KW"/>
</dbReference>
<protein>
    <submittedName>
        <fullName evidence="13">S8 family serine peptidase</fullName>
    </submittedName>
</protein>
<dbReference type="InterPro" id="IPR023828">
    <property type="entry name" value="Peptidase_S8_Ser-AS"/>
</dbReference>
<comment type="similarity">
    <text evidence="1 9 10">Belongs to the peptidase S8 family.</text>
</comment>
<dbReference type="InterPro" id="IPR000209">
    <property type="entry name" value="Peptidase_S8/S53_dom"/>
</dbReference>
<evidence type="ECO:0000259" key="12">
    <source>
        <dbReference type="Pfam" id="PF02225"/>
    </source>
</evidence>
<dbReference type="Gene3D" id="3.50.30.30">
    <property type="match status" value="1"/>
</dbReference>
<dbReference type="Pfam" id="PF00082">
    <property type="entry name" value="Peptidase_S8"/>
    <property type="match status" value="1"/>
</dbReference>
<dbReference type="SUPFAM" id="SSF52743">
    <property type="entry name" value="Subtilisin-like"/>
    <property type="match status" value="1"/>
</dbReference>
<dbReference type="AlphaFoldDB" id="A0A9J6RDN5"/>
<dbReference type="InterPro" id="IPR046450">
    <property type="entry name" value="PA_dom_sf"/>
</dbReference>
<dbReference type="InterPro" id="IPR023827">
    <property type="entry name" value="Peptidase_S8_Asp-AS"/>
</dbReference>
<dbReference type="PROSITE" id="PS51892">
    <property type="entry name" value="SUBTILASE"/>
    <property type="match status" value="1"/>
</dbReference>
<evidence type="ECO:0000259" key="11">
    <source>
        <dbReference type="Pfam" id="PF00082"/>
    </source>
</evidence>
<name>A0A9J6RDN5_9BACI</name>
<organism evidence="13 14">
    <name type="scientific">Natronobacillus azotifigens</name>
    <dbReference type="NCBI Taxonomy" id="472978"/>
    <lineage>
        <taxon>Bacteria</taxon>
        <taxon>Bacillati</taxon>
        <taxon>Bacillota</taxon>
        <taxon>Bacilli</taxon>
        <taxon>Bacillales</taxon>
        <taxon>Bacillaceae</taxon>
        <taxon>Natronobacillus</taxon>
    </lineage>
</organism>
<dbReference type="CDD" id="cd02133">
    <property type="entry name" value="PA_C5a_like"/>
    <property type="match status" value="1"/>
</dbReference>
<dbReference type="GO" id="GO:0004252">
    <property type="term" value="F:serine-type endopeptidase activity"/>
    <property type="evidence" value="ECO:0007669"/>
    <property type="project" value="UniProtKB-UniRule"/>
</dbReference>
<reference evidence="13" key="1">
    <citation type="submission" date="2022-11" db="EMBL/GenBank/DDBJ databases">
        <title>WGS of Natronobacillus azotifigens 24KS-1, an anaerobic diazotrophic haloalkaliphile from soda-rich habitats.</title>
        <authorList>
            <person name="Sorokin D.Y."/>
            <person name="Merkel A.Y."/>
        </authorList>
    </citation>
    <scope>NUCLEOTIDE SEQUENCE</scope>
    <source>
        <strain evidence="13">24KS-1</strain>
    </source>
</reference>
<sequence length="699" mass="77286">MKTIIIELDDSPEKNKQWIETYYPTLEVLEVFDTLFNGIAIKGRQSQLKRLVQQDFVKKTYPIQTYQLPAEFSTNHSELNREELNPATLPTRDDQLADYTGKGIKIGVIDTGIDYRHPDLETNFRGGYDLVDLDDDPMETQSYQGLPTIHGTHVAGIIAANGEITGIAPEAELYGYRALGPGGSGTTIQVIAALEKAVKDGMDIINMSLGNAINGPDWPTSIAVNHAVEKGVVVVIANGNAGPENWTVGSPATATKAIAVGASTSLFTLPILEDLTHNKEIPLTPAVGAKEWDLKQNYPLVYGGLGDQPITNARGKIVLFQRGEISFTDKVKQAEAAGARAVLIYNNSAEEFQAGLEEETSLPVATIAQADGTWLLEQLNRGTYWVNSEWRTMDNQIATFSSRGPVTVNWEIKPEIVAPGVDIISTVPEGYQSLQGTSMSAPYVAGALALLKEAQPTWTPEQLKGALLTQALPIENHTPIEQGMGEIRILDAIDTSFIIKNPLLSFGRIEERKVQQQVEIEFENTSEQAQHFSFSIPKQTKGIRWHLPLSFTLEPGEQTTREVALEITSDWLDEGIHQGYLELRSDQESYQLPYLFVNKTADYDKVMGFELELKSLTANMYLYNIYLPDPVDELIIDLYDPTTFAHVQTIVEREALDVGILEGEIPVEKIDPQQSYIVNITINSGDQETNYQQFLSGTP</sequence>
<dbReference type="SUPFAM" id="SSF52025">
    <property type="entry name" value="PA domain"/>
    <property type="match status" value="1"/>
</dbReference>
<evidence type="ECO:0000313" key="13">
    <source>
        <dbReference type="EMBL" id="MCZ0703663.1"/>
    </source>
</evidence>
<evidence type="ECO:0000256" key="4">
    <source>
        <dbReference type="ARBA" id="ARBA00022670"/>
    </source>
</evidence>
<evidence type="ECO:0000256" key="7">
    <source>
        <dbReference type="ARBA" id="ARBA00022825"/>
    </source>
</evidence>
<dbReference type="InterPro" id="IPR003137">
    <property type="entry name" value="PA_domain"/>
</dbReference>
<dbReference type="PROSITE" id="PS00138">
    <property type="entry name" value="SUBTILASE_SER"/>
    <property type="match status" value="1"/>
</dbReference>
<dbReference type="InterPro" id="IPR022398">
    <property type="entry name" value="Peptidase_S8_His-AS"/>
</dbReference>
<keyword evidence="5" id="KW-0732">Signal</keyword>
<keyword evidence="6 9" id="KW-0378">Hydrolase</keyword>
<comment type="caution">
    <text evidence="13">The sequence shown here is derived from an EMBL/GenBank/DDBJ whole genome shotgun (WGS) entry which is preliminary data.</text>
</comment>
<dbReference type="InterPro" id="IPR015500">
    <property type="entry name" value="Peptidase_S8_subtilisin-rel"/>
</dbReference>
<evidence type="ECO:0000256" key="6">
    <source>
        <dbReference type="ARBA" id="ARBA00022801"/>
    </source>
</evidence>
<evidence type="ECO:0000256" key="8">
    <source>
        <dbReference type="PIRSR" id="PIRSR615500-1"/>
    </source>
</evidence>
<keyword evidence="3" id="KW-0964">Secreted</keyword>
<dbReference type="Pfam" id="PF02225">
    <property type="entry name" value="PA"/>
    <property type="match status" value="1"/>
</dbReference>
<accession>A0A9J6RDN5</accession>
<dbReference type="InterPro" id="IPR036852">
    <property type="entry name" value="Peptidase_S8/S53_dom_sf"/>
</dbReference>
<dbReference type="InterPro" id="IPR034213">
    <property type="entry name" value="S8_Vpr-like"/>
</dbReference>
<feature type="domain" description="PA" evidence="12">
    <location>
        <begin position="298"/>
        <end position="374"/>
    </location>
</feature>
<evidence type="ECO:0000256" key="1">
    <source>
        <dbReference type="ARBA" id="ARBA00011073"/>
    </source>
</evidence>
<feature type="active site" description="Charge relay system" evidence="8 9">
    <location>
        <position position="438"/>
    </location>
</feature>
<dbReference type="PROSITE" id="PS00137">
    <property type="entry name" value="SUBTILASE_HIS"/>
    <property type="match status" value="1"/>
</dbReference>
<evidence type="ECO:0000256" key="2">
    <source>
        <dbReference type="ARBA" id="ARBA00022512"/>
    </source>
</evidence>
<keyword evidence="2" id="KW-0134">Cell wall</keyword>
<gene>
    <name evidence="13" type="ORF">OWO01_10570</name>
</gene>
<dbReference type="PANTHER" id="PTHR43806:SF65">
    <property type="entry name" value="SERINE PROTEASE APRX"/>
    <property type="match status" value="1"/>
</dbReference>
<feature type="domain" description="Peptidase S8/S53" evidence="11">
    <location>
        <begin position="101"/>
        <end position="485"/>
    </location>
</feature>
<dbReference type="PANTHER" id="PTHR43806">
    <property type="entry name" value="PEPTIDASE S8"/>
    <property type="match status" value="1"/>
</dbReference>
<keyword evidence="7 9" id="KW-0720">Serine protease</keyword>
<dbReference type="PRINTS" id="PR00723">
    <property type="entry name" value="SUBTILISIN"/>
</dbReference>
<dbReference type="Proteomes" id="UP001084197">
    <property type="component" value="Unassembled WGS sequence"/>
</dbReference>
<keyword evidence="4 9" id="KW-0645">Protease</keyword>
<feature type="active site" description="Charge relay system" evidence="8 9">
    <location>
        <position position="150"/>
    </location>
</feature>
<dbReference type="Gene3D" id="3.40.50.200">
    <property type="entry name" value="Peptidase S8/S53 domain"/>
    <property type="match status" value="1"/>
</dbReference>
<dbReference type="CDD" id="cd07474">
    <property type="entry name" value="Peptidases_S8_subtilisin_Vpr-like"/>
    <property type="match status" value="1"/>
</dbReference>